<reference evidence="3 4" key="1">
    <citation type="submission" date="2021-03" db="EMBL/GenBank/DDBJ databases">
        <title>Human Oral Microbial Genomes.</title>
        <authorList>
            <person name="Johnston C.D."/>
            <person name="Chen T."/>
            <person name="Dewhirst F.E."/>
        </authorList>
    </citation>
    <scope>NUCLEOTIDE SEQUENCE [LARGE SCALE GENOMIC DNA]</scope>
    <source>
        <strain evidence="3 4">DSMZ 100122</strain>
    </source>
</reference>
<keyword evidence="1" id="KW-0472">Membrane</keyword>
<organism evidence="3 4">
    <name type="scientific">Arachnia rubra</name>
    <dbReference type="NCBI Taxonomy" id="1547448"/>
    <lineage>
        <taxon>Bacteria</taxon>
        <taxon>Bacillati</taxon>
        <taxon>Actinomycetota</taxon>
        <taxon>Actinomycetes</taxon>
        <taxon>Propionibacteriales</taxon>
        <taxon>Propionibacteriaceae</taxon>
        <taxon>Arachnia</taxon>
    </lineage>
</organism>
<feature type="transmembrane region" description="Helical" evidence="1">
    <location>
        <begin position="97"/>
        <end position="124"/>
    </location>
</feature>
<evidence type="ECO:0000313" key="4">
    <source>
        <dbReference type="Proteomes" id="UP000678513"/>
    </source>
</evidence>
<feature type="domain" description="DUF1707" evidence="2">
    <location>
        <begin position="20"/>
        <end position="68"/>
    </location>
</feature>
<evidence type="ECO:0000256" key="1">
    <source>
        <dbReference type="SAM" id="Phobius"/>
    </source>
</evidence>
<sequence>MSNLPPSSRYLQRADEAVEEIEREALAQRVSDAYADGRLEVESYRQSMDVIYGASTLGELVPVIKQLPAAAVNTPEIVGKGTLPAGQTGAPATLARIVWPAVGIVAGIVVLLILVAVIGALLWIL</sequence>
<keyword evidence="1" id="KW-1133">Transmembrane helix</keyword>
<dbReference type="RefSeq" id="WP_212325907.1">
    <property type="nucleotide sequence ID" value="NZ_AP024463.1"/>
</dbReference>
<name>A0ABX7Y752_9ACTN</name>
<dbReference type="Proteomes" id="UP000678513">
    <property type="component" value="Chromosome"/>
</dbReference>
<dbReference type="Pfam" id="PF08044">
    <property type="entry name" value="DUF1707"/>
    <property type="match status" value="1"/>
</dbReference>
<accession>A0ABX7Y752</accession>
<evidence type="ECO:0000313" key="3">
    <source>
        <dbReference type="EMBL" id="QUC09020.1"/>
    </source>
</evidence>
<dbReference type="EMBL" id="CP072384">
    <property type="protein sequence ID" value="QUC09020.1"/>
    <property type="molecule type" value="Genomic_DNA"/>
</dbReference>
<evidence type="ECO:0000259" key="2">
    <source>
        <dbReference type="Pfam" id="PF08044"/>
    </source>
</evidence>
<protein>
    <submittedName>
        <fullName evidence="3">DUF1707 domain-containing protein</fullName>
    </submittedName>
</protein>
<dbReference type="InterPro" id="IPR012551">
    <property type="entry name" value="DUF1707_SHOCT-like"/>
</dbReference>
<keyword evidence="4" id="KW-1185">Reference proteome</keyword>
<gene>
    <name evidence="3" type="ORF">J5A65_04645</name>
</gene>
<proteinExistence type="predicted"/>
<keyword evidence="1" id="KW-0812">Transmembrane</keyword>